<comment type="caution">
    <text evidence="1">The sequence shown here is derived from an EMBL/GenBank/DDBJ whole genome shotgun (WGS) entry which is preliminary data.</text>
</comment>
<protein>
    <submittedName>
        <fullName evidence="1">Uncharacterized protein</fullName>
    </submittedName>
</protein>
<dbReference type="SUPFAM" id="SSF69118">
    <property type="entry name" value="AhpD-like"/>
    <property type="match status" value="1"/>
</dbReference>
<dbReference type="Proteomes" id="UP000754644">
    <property type="component" value="Unassembled WGS sequence"/>
</dbReference>
<dbReference type="Gene3D" id="1.20.1290.10">
    <property type="entry name" value="AhpD-like"/>
    <property type="match status" value="1"/>
</dbReference>
<organism evidence="1 2">
    <name type="scientific">SAR86 cluster bacterium</name>
    <dbReference type="NCBI Taxonomy" id="2030880"/>
    <lineage>
        <taxon>Bacteria</taxon>
        <taxon>Pseudomonadati</taxon>
        <taxon>Pseudomonadota</taxon>
        <taxon>Gammaproteobacteria</taxon>
        <taxon>SAR86 cluster</taxon>
    </lineage>
</organism>
<proteinExistence type="predicted"/>
<reference evidence="1" key="1">
    <citation type="submission" date="2020-05" db="EMBL/GenBank/DDBJ databases">
        <title>Sulfur intermediates as new biogeochemical hubs in an aquatic model microbial ecosystem.</title>
        <authorList>
            <person name="Vigneron A."/>
        </authorList>
    </citation>
    <scope>NUCLEOTIDE SEQUENCE</scope>
    <source>
        <strain evidence="1">Bin.250</strain>
    </source>
</reference>
<name>A0A972VZ26_9GAMM</name>
<accession>A0A972VZ26</accession>
<dbReference type="AlphaFoldDB" id="A0A972VZ26"/>
<dbReference type="InterPro" id="IPR029032">
    <property type="entry name" value="AhpD-like"/>
</dbReference>
<dbReference type="EMBL" id="JABMOJ010000463">
    <property type="protein sequence ID" value="NQV66126.1"/>
    <property type="molecule type" value="Genomic_DNA"/>
</dbReference>
<evidence type="ECO:0000313" key="1">
    <source>
        <dbReference type="EMBL" id="NQV66126.1"/>
    </source>
</evidence>
<sequence length="57" mass="6558">MATDHHNIDANFFERLHTEFTDEQIVELGMMIGQFIGFGRLLMVLDLEPKFCAIEGD</sequence>
<gene>
    <name evidence="1" type="ORF">HQ497_12260</name>
</gene>
<evidence type="ECO:0000313" key="2">
    <source>
        <dbReference type="Proteomes" id="UP000754644"/>
    </source>
</evidence>